<dbReference type="SUPFAM" id="SSF57567">
    <property type="entry name" value="Serine protease inhibitors"/>
    <property type="match status" value="1"/>
</dbReference>
<name>A0A1S3JVW0_LINAN</name>
<dbReference type="GeneID" id="106176605"/>
<dbReference type="Proteomes" id="UP000085678">
    <property type="component" value="Unplaced"/>
</dbReference>
<dbReference type="STRING" id="7574.A0A1S3JVW0"/>
<accession>A0A1S3JVW0</accession>
<evidence type="ECO:0000313" key="4">
    <source>
        <dbReference type="RefSeq" id="XP_013414528.1"/>
    </source>
</evidence>
<dbReference type="CDD" id="cd19941">
    <property type="entry name" value="TIL"/>
    <property type="match status" value="1"/>
</dbReference>
<evidence type="ECO:0000259" key="1">
    <source>
        <dbReference type="Pfam" id="PF01826"/>
    </source>
</evidence>
<dbReference type="Gene3D" id="2.10.25.10">
    <property type="entry name" value="Laminin"/>
    <property type="match status" value="1"/>
</dbReference>
<evidence type="ECO:0000313" key="3">
    <source>
        <dbReference type="Proteomes" id="UP000085678"/>
    </source>
</evidence>
<evidence type="ECO:0000259" key="2">
    <source>
        <dbReference type="Pfam" id="PF12714"/>
    </source>
</evidence>
<dbReference type="InterPro" id="IPR036084">
    <property type="entry name" value="Ser_inhib-like_sf"/>
</dbReference>
<dbReference type="InParanoid" id="A0A1S3JVW0"/>
<keyword evidence="3" id="KW-1185">Reference proteome</keyword>
<dbReference type="Pfam" id="PF01826">
    <property type="entry name" value="TIL"/>
    <property type="match status" value="1"/>
</dbReference>
<dbReference type="InterPro" id="IPR025615">
    <property type="entry name" value="TILa_dom"/>
</dbReference>
<feature type="domain" description="TILa" evidence="2">
    <location>
        <begin position="51"/>
        <end position="105"/>
    </location>
</feature>
<dbReference type="RefSeq" id="XP_013414528.1">
    <property type="nucleotide sequence ID" value="XM_013559074.1"/>
</dbReference>
<dbReference type="InterPro" id="IPR002919">
    <property type="entry name" value="TIL_dom"/>
</dbReference>
<reference evidence="4" key="1">
    <citation type="submission" date="2025-08" db="UniProtKB">
        <authorList>
            <consortium name="RefSeq"/>
        </authorList>
    </citation>
    <scope>IDENTIFICATION</scope>
    <source>
        <tissue evidence="4">Gonads</tissue>
    </source>
</reference>
<organism evidence="3 4">
    <name type="scientific">Lingula anatina</name>
    <name type="common">Brachiopod</name>
    <name type="synonym">Lingula unguis</name>
    <dbReference type="NCBI Taxonomy" id="7574"/>
    <lineage>
        <taxon>Eukaryota</taxon>
        <taxon>Metazoa</taxon>
        <taxon>Spiralia</taxon>
        <taxon>Lophotrochozoa</taxon>
        <taxon>Brachiopoda</taxon>
        <taxon>Linguliformea</taxon>
        <taxon>Lingulata</taxon>
        <taxon>Lingulida</taxon>
        <taxon>Linguloidea</taxon>
        <taxon>Lingulidae</taxon>
        <taxon>Lingula</taxon>
    </lineage>
</organism>
<gene>
    <name evidence="4" type="primary">LOC106176605</name>
</gene>
<sequence length="114" mass="12578">MRYSPETTRCPASCDRSPRSERCERGIQEGCECLAGYVRSGHLCVPNEMCGCMDAMGSYHQLSDSWASGNCSHWYTCVEPNQIEETGSPCGVESKCLLEEGVWECSASNEIPII</sequence>
<feature type="domain" description="TIL" evidence="1">
    <location>
        <begin position="7"/>
        <end position="50"/>
    </location>
</feature>
<dbReference type="KEGG" id="lak:106176605"/>
<protein>
    <submittedName>
        <fullName evidence="4">Zonadhesin-like</fullName>
    </submittedName>
</protein>
<dbReference type="Pfam" id="PF12714">
    <property type="entry name" value="TILa"/>
    <property type="match status" value="1"/>
</dbReference>
<proteinExistence type="predicted"/>
<dbReference type="AlphaFoldDB" id="A0A1S3JVW0"/>